<organism evidence="1 2">
    <name type="scientific">Phaeosphaeria nodorum (strain SN15 / ATCC MYA-4574 / FGSC 10173)</name>
    <name type="common">Glume blotch fungus</name>
    <name type="synonym">Parastagonospora nodorum</name>
    <dbReference type="NCBI Taxonomy" id="321614"/>
    <lineage>
        <taxon>Eukaryota</taxon>
        <taxon>Fungi</taxon>
        <taxon>Dikarya</taxon>
        <taxon>Ascomycota</taxon>
        <taxon>Pezizomycotina</taxon>
        <taxon>Dothideomycetes</taxon>
        <taxon>Pleosporomycetidae</taxon>
        <taxon>Pleosporales</taxon>
        <taxon>Pleosporineae</taxon>
        <taxon>Phaeosphaeriaceae</taxon>
        <taxon>Parastagonospora</taxon>
    </lineage>
</organism>
<evidence type="ECO:0000313" key="1">
    <source>
        <dbReference type="EMBL" id="QRC92075.1"/>
    </source>
</evidence>
<accession>A0A7U2EVY5</accession>
<name>A0A7U2EVY5_PHANO</name>
<gene>
    <name evidence="1" type="ORF">JI435_022420</name>
</gene>
<sequence length="135" mass="15186">MAVGARLGFTIAMMKEMARAEAAGAFVIDKRKVGCALASSRSPDSNTYRFLLLSQISATRPRLRLAEQTPPAVEGCAFRKEENVHDDKRSKFTSSRPPRIRNASLCLSKCTRTRPVHLRGFLFRRRNPLPFSFSQ</sequence>
<reference evidence="2" key="1">
    <citation type="journal article" date="2021" name="BMC Genomics">
        <title>Chromosome-level genome assembly and manually-curated proteome of model necrotroph Parastagonospora nodorum Sn15 reveals a genome-wide trove of candidate effector homologs, and redundancy of virulence-related functions within an accessory chromosome.</title>
        <authorList>
            <person name="Bertazzoni S."/>
            <person name="Jones D.A.B."/>
            <person name="Phan H.T."/>
            <person name="Tan K.-C."/>
            <person name="Hane J.K."/>
        </authorList>
    </citation>
    <scope>NUCLEOTIDE SEQUENCE [LARGE SCALE GENOMIC DNA]</scope>
    <source>
        <strain evidence="2">SN15 / ATCC MYA-4574 / FGSC 10173)</strain>
    </source>
</reference>
<keyword evidence="2" id="KW-1185">Reference proteome</keyword>
<dbReference type="AlphaFoldDB" id="A0A7U2EVY5"/>
<dbReference type="EMBL" id="CP069024">
    <property type="protein sequence ID" value="QRC92075.1"/>
    <property type="molecule type" value="Genomic_DNA"/>
</dbReference>
<evidence type="ECO:0000313" key="2">
    <source>
        <dbReference type="Proteomes" id="UP000663193"/>
    </source>
</evidence>
<proteinExistence type="predicted"/>
<protein>
    <submittedName>
        <fullName evidence="1">Uncharacterized protein</fullName>
    </submittedName>
</protein>
<dbReference type="VEuPathDB" id="FungiDB:JI435_022420"/>
<dbReference type="Proteomes" id="UP000663193">
    <property type="component" value="Chromosome 2"/>
</dbReference>